<evidence type="ECO:0000259" key="1">
    <source>
        <dbReference type="SMART" id="SM00901"/>
    </source>
</evidence>
<dbReference type="Pfam" id="PF08867">
    <property type="entry name" value="FRG"/>
    <property type="match status" value="1"/>
</dbReference>
<evidence type="ECO:0000313" key="3">
    <source>
        <dbReference type="Proteomes" id="UP000293638"/>
    </source>
</evidence>
<name>A0A4Q7NY45_9ACTN</name>
<gene>
    <name evidence="2" type="ORF">EV189_0550</name>
</gene>
<comment type="caution">
    <text evidence="2">The sequence shown here is derived from an EMBL/GenBank/DDBJ whole genome shotgun (WGS) entry which is preliminary data.</text>
</comment>
<dbReference type="EMBL" id="SGXD01000001">
    <property type="protein sequence ID" value="RZS91312.1"/>
    <property type="molecule type" value="Genomic_DNA"/>
</dbReference>
<feature type="domain" description="FRG" evidence="1">
    <location>
        <begin position="15"/>
        <end position="117"/>
    </location>
</feature>
<protein>
    <submittedName>
        <fullName evidence="2">FRG domain-containing protein</fullName>
    </submittedName>
</protein>
<sequence>MGELAELVSRAIPDPTHIVWYRGHRSPEWTVTPSGHRDYTPEDERNLTNRFRSRANTRRASVPEYRHYAYWLSLMQHYGLPTRLLDWSRSPLIAAYFALEEHVESPQLDASGPAVIWALRPHGLNSVEGRGTHTPALEADKCRDMLRPAFTDRLPEPGGYMAAMATEVDMRMFVQQGCFTIHSSRGPLESHSKSSQFLQRIEIPQDSVARMAREIAACGFRRGDIYPDLANLAQELRATYPAGTFP</sequence>
<dbReference type="InterPro" id="IPR014966">
    <property type="entry name" value="FRG-dom"/>
</dbReference>
<reference evidence="2 3" key="1">
    <citation type="submission" date="2019-02" db="EMBL/GenBank/DDBJ databases">
        <title>Genomic Encyclopedia of Type Strains, Phase IV (KMG-IV): sequencing the most valuable type-strain genomes for metagenomic binning, comparative biology and taxonomic classification.</title>
        <authorList>
            <person name="Goeker M."/>
        </authorList>
    </citation>
    <scope>NUCLEOTIDE SEQUENCE [LARGE SCALE GENOMIC DNA]</scope>
    <source>
        <strain evidence="2 3">DSM 45622</strain>
    </source>
</reference>
<accession>A0A4Q7NY45</accession>
<keyword evidence="3" id="KW-1185">Reference proteome</keyword>
<dbReference type="SMART" id="SM00901">
    <property type="entry name" value="FRG"/>
    <property type="match status" value="1"/>
</dbReference>
<organism evidence="2 3">
    <name type="scientific">Motilibacter rhizosphaerae</name>
    <dbReference type="NCBI Taxonomy" id="598652"/>
    <lineage>
        <taxon>Bacteria</taxon>
        <taxon>Bacillati</taxon>
        <taxon>Actinomycetota</taxon>
        <taxon>Actinomycetes</taxon>
        <taxon>Motilibacterales</taxon>
        <taxon>Motilibacteraceae</taxon>
        <taxon>Motilibacter</taxon>
    </lineage>
</organism>
<proteinExistence type="predicted"/>
<dbReference type="AlphaFoldDB" id="A0A4Q7NY45"/>
<evidence type="ECO:0000313" key="2">
    <source>
        <dbReference type="EMBL" id="RZS91312.1"/>
    </source>
</evidence>
<dbReference type="Proteomes" id="UP000293638">
    <property type="component" value="Unassembled WGS sequence"/>
</dbReference>